<dbReference type="STRING" id="1642818.AWE51_16765"/>
<evidence type="ECO:0000313" key="5">
    <source>
        <dbReference type="Proteomes" id="UP000076715"/>
    </source>
</evidence>
<dbReference type="InterPro" id="IPR001763">
    <property type="entry name" value="Rhodanese-like_dom"/>
</dbReference>
<organism evidence="4 5">
    <name type="scientific">Aquimarina aggregata</name>
    <dbReference type="NCBI Taxonomy" id="1642818"/>
    <lineage>
        <taxon>Bacteria</taxon>
        <taxon>Pseudomonadati</taxon>
        <taxon>Bacteroidota</taxon>
        <taxon>Flavobacteriia</taxon>
        <taxon>Flavobacteriales</taxon>
        <taxon>Flavobacteriaceae</taxon>
        <taxon>Aquimarina</taxon>
    </lineage>
</organism>
<dbReference type="Gene3D" id="3.40.250.10">
    <property type="entry name" value="Rhodanese-like domain"/>
    <property type="match status" value="2"/>
</dbReference>
<dbReference type="AlphaFoldDB" id="A0A163D4S7"/>
<proteinExistence type="predicted"/>
<feature type="domain" description="Rhodanese" evidence="3">
    <location>
        <begin position="29"/>
        <end position="148"/>
    </location>
</feature>
<dbReference type="InterPro" id="IPR036873">
    <property type="entry name" value="Rhodanese-like_dom_sf"/>
</dbReference>
<keyword evidence="1" id="KW-0808">Transferase</keyword>
<dbReference type="Pfam" id="PF00581">
    <property type="entry name" value="Rhodanese"/>
    <property type="match status" value="2"/>
</dbReference>
<dbReference type="CDD" id="cd01448">
    <property type="entry name" value="TST_Repeat_1"/>
    <property type="match status" value="1"/>
</dbReference>
<evidence type="ECO:0000259" key="3">
    <source>
        <dbReference type="PROSITE" id="PS50206"/>
    </source>
</evidence>
<keyword evidence="2" id="KW-0677">Repeat</keyword>
<feature type="domain" description="Rhodanese" evidence="3">
    <location>
        <begin position="176"/>
        <end position="287"/>
    </location>
</feature>
<dbReference type="RefSeq" id="WP_066308398.1">
    <property type="nucleotide sequence ID" value="NZ_LQRT01000001.1"/>
</dbReference>
<name>A0A163D4S7_9FLAO</name>
<dbReference type="EMBL" id="LQRT01000001">
    <property type="protein sequence ID" value="KZS42995.1"/>
    <property type="molecule type" value="Genomic_DNA"/>
</dbReference>
<dbReference type="SUPFAM" id="SSF52821">
    <property type="entry name" value="Rhodanese/Cell cycle control phosphatase"/>
    <property type="match status" value="2"/>
</dbReference>
<sequence>MKKEKLNITRGATFIAPLITAKELNAILGQSHIKIFDVRGTWGTDPRSLYNDYLWGHIPTATFLDWRKEFIEQDIAPNLAQVSTYEAAKQSFKTLGINKEDTVILYDDYHHMFAGRIWWAMRYWGFENVRVLNGGYKYWQLEGLPISQEFDKILAGTFEPICQEHLRVSLPDFLIKKDSACVLDGRGIAGYNGKPEDPRTGHIPGAISAAYNSLIDKNTGLFLEKEAIIKLFDETIPNWRTSNIISSCGAGYSGTVVMIALANLGIQASLFDGSFSVWKQDPERPVVQSF</sequence>
<comment type="caution">
    <text evidence="4">The sequence shown here is derived from an EMBL/GenBank/DDBJ whole genome shotgun (WGS) entry which is preliminary data.</text>
</comment>
<keyword evidence="5" id="KW-1185">Reference proteome</keyword>
<dbReference type="GO" id="GO:0004792">
    <property type="term" value="F:thiosulfate-cyanide sulfurtransferase activity"/>
    <property type="evidence" value="ECO:0007669"/>
    <property type="project" value="TreeGrafter"/>
</dbReference>
<dbReference type="OrthoDB" id="9770030at2"/>
<dbReference type="Proteomes" id="UP000076715">
    <property type="component" value="Unassembled WGS sequence"/>
</dbReference>
<dbReference type="InterPro" id="IPR045078">
    <property type="entry name" value="TST/MPST-like"/>
</dbReference>
<evidence type="ECO:0000256" key="1">
    <source>
        <dbReference type="ARBA" id="ARBA00022679"/>
    </source>
</evidence>
<gene>
    <name evidence="4" type="ORF">AWE51_16765</name>
</gene>
<dbReference type="PANTHER" id="PTHR11364:SF27">
    <property type="entry name" value="SULFURTRANSFERASE"/>
    <property type="match status" value="1"/>
</dbReference>
<dbReference type="SMART" id="SM00450">
    <property type="entry name" value="RHOD"/>
    <property type="match status" value="2"/>
</dbReference>
<evidence type="ECO:0000313" key="4">
    <source>
        <dbReference type="EMBL" id="KZS42995.1"/>
    </source>
</evidence>
<dbReference type="PROSITE" id="PS50206">
    <property type="entry name" value="RHODANESE_3"/>
    <property type="match status" value="2"/>
</dbReference>
<evidence type="ECO:0000256" key="2">
    <source>
        <dbReference type="ARBA" id="ARBA00022737"/>
    </source>
</evidence>
<dbReference type="PANTHER" id="PTHR11364">
    <property type="entry name" value="THIOSULFATE SULFERTANSFERASE"/>
    <property type="match status" value="1"/>
</dbReference>
<reference evidence="4 5" key="1">
    <citation type="submission" date="2016-01" db="EMBL/GenBank/DDBJ databases">
        <title>The draft genome sequence of Aquimarina sp. RZW4-3-2.</title>
        <authorList>
            <person name="Wang Y."/>
        </authorList>
    </citation>
    <scope>NUCLEOTIDE SEQUENCE [LARGE SCALE GENOMIC DNA]</scope>
    <source>
        <strain evidence="4 5">RZW4-3-2</strain>
    </source>
</reference>
<accession>A0A163D4S7</accession>
<protein>
    <recommendedName>
        <fullName evidence="3">Rhodanese domain-containing protein</fullName>
    </recommendedName>
</protein>